<dbReference type="EMBL" id="CAJSTJ010000195">
    <property type="protein sequence ID" value="CAG7566017.1"/>
    <property type="molecule type" value="Genomic_DNA"/>
</dbReference>
<feature type="compositionally biased region" description="Basic and acidic residues" evidence="1">
    <location>
        <begin position="527"/>
        <end position="538"/>
    </location>
</feature>
<dbReference type="GO" id="GO:0004674">
    <property type="term" value="F:protein serine/threonine kinase activity"/>
    <property type="evidence" value="ECO:0007669"/>
    <property type="project" value="TreeGrafter"/>
</dbReference>
<dbReference type="CDD" id="cd00180">
    <property type="entry name" value="PKc"/>
    <property type="match status" value="1"/>
</dbReference>
<organism evidence="3 4">
    <name type="scientific">Fusarium equiseti</name>
    <name type="common">Fusarium scirpi</name>
    <dbReference type="NCBI Taxonomy" id="61235"/>
    <lineage>
        <taxon>Eukaryota</taxon>
        <taxon>Fungi</taxon>
        <taxon>Dikarya</taxon>
        <taxon>Ascomycota</taxon>
        <taxon>Pezizomycotina</taxon>
        <taxon>Sordariomycetes</taxon>
        <taxon>Hypocreomycetidae</taxon>
        <taxon>Hypocreales</taxon>
        <taxon>Nectriaceae</taxon>
        <taxon>Fusarium</taxon>
        <taxon>Fusarium incarnatum-equiseti species complex</taxon>
    </lineage>
</organism>
<dbReference type="Pfam" id="PF00069">
    <property type="entry name" value="Pkinase"/>
    <property type="match status" value="1"/>
</dbReference>
<evidence type="ECO:0000256" key="1">
    <source>
        <dbReference type="SAM" id="MobiDB-lite"/>
    </source>
</evidence>
<proteinExistence type="predicted"/>
<dbReference type="InterPro" id="IPR000719">
    <property type="entry name" value="Prot_kinase_dom"/>
</dbReference>
<protein>
    <recommendedName>
        <fullName evidence="2">Protein kinase domain-containing protein</fullName>
    </recommendedName>
</protein>
<feature type="domain" description="Protein kinase" evidence="2">
    <location>
        <begin position="180"/>
        <end position="518"/>
    </location>
</feature>
<dbReference type="Proteomes" id="UP000693738">
    <property type="component" value="Unassembled WGS sequence"/>
</dbReference>
<comment type="caution">
    <text evidence="3">The sequence shown here is derived from an EMBL/GenBank/DDBJ whole genome shotgun (WGS) entry which is preliminary data.</text>
</comment>
<dbReference type="AlphaFoldDB" id="A0A8J2NK62"/>
<sequence length="606" mass="70175">MDGPSNHQPVLTNGNGDSPPNNTLDTKPVSQVIANRILKAIKPEDALHKSDEAFVLDSSLRDILSPESVQDLLDEIHERYPKKPTIPLDAIFDNTKLTSRLKILATLIHLGKTKRLHDFIAFNIWDGDLPLTYSDDIFKQWSEPSCEGFVKWQYLFLAPVIDFECMEHKKFHSLIRMPFLDLLNGQDKGAHGQVSKIRIHQDYQQWGERTRCDDRYAVKRFENDLAFEQEREALLRFSHPKTGHKSLIQLLYSYELRSTNYLIFPCAEGDLECHWTKHRADPTSRDDLIWMLEQCHGIASGLERVHNNPSFRVEDPGESRSRGRHGDIKPKNILFFKDEERPPGRLVVADFTLMRFHSSEVDYTLIQKVDFSATYRPPEKALGEGTQVSQKYDIWTLGCVFLEFISWHLLGSDVVRPRKKGYERGFTAPDGKVREDFGTTRQRDDDNYRDDKFFNSIGLPTAIVKKSVVDWIKYLRGHKCSSKALCQFLDLIEEGMLVVAPEHRYSMLQVTTQMAEILSTARSSPERFPHLLDPHSPEEYWPPPPESLPTTTPRDPDYDFLEDVFDLSPDQEETQNVDGWLEFPKEFLGDVSRKRRVCWKRDACYD</sequence>
<dbReference type="SMART" id="SM00220">
    <property type="entry name" value="S_TKc"/>
    <property type="match status" value="1"/>
</dbReference>
<dbReference type="GO" id="GO:0005524">
    <property type="term" value="F:ATP binding"/>
    <property type="evidence" value="ECO:0007669"/>
    <property type="project" value="InterPro"/>
</dbReference>
<feature type="region of interest" description="Disordered" evidence="1">
    <location>
        <begin position="1"/>
        <end position="26"/>
    </location>
</feature>
<feature type="region of interest" description="Disordered" evidence="1">
    <location>
        <begin position="527"/>
        <end position="554"/>
    </location>
</feature>
<dbReference type="PANTHER" id="PTHR24359">
    <property type="entry name" value="SERINE/THREONINE-PROTEIN KINASE SBK1"/>
    <property type="match status" value="1"/>
</dbReference>
<accession>A0A8J2NK62</accession>
<gene>
    <name evidence="3" type="ORF">FEQUK3_LOCUS11759</name>
</gene>
<evidence type="ECO:0000313" key="3">
    <source>
        <dbReference type="EMBL" id="CAG7566017.1"/>
    </source>
</evidence>
<evidence type="ECO:0000313" key="4">
    <source>
        <dbReference type="Proteomes" id="UP000693738"/>
    </source>
</evidence>
<reference evidence="3" key="1">
    <citation type="submission" date="2021-05" db="EMBL/GenBank/DDBJ databases">
        <authorList>
            <person name="Khan N."/>
        </authorList>
    </citation>
    <scope>NUCLEOTIDE SEQUENCE</scope>
</reference>
<evidence type="ECO:0000259" key="2">
    <source>
        <dbReference type="PROSITE" id="PS50011"/>
    </source>
</evidence>
<dbReference type="PANTHER" id="PTHR24359:SF37">
    <property type="entry name" value="PROTEIN KINASE DOMAIN-CONTAINING PROTEIN"/>
    <property type="match status" value="1"/>
</dbReference>
<dbReference type="PROSITE" id="PS50011">
    <property type="entry name" value="PROTEIN_KINASE_DOM"/>
    <property type="match status" value="1"/>
</dbReference>
<name>A0A8J2NK62_FUSEQ</name>